<name>A0A944HFT5_DENI1</name>
<accession>A0A944HFT5</accession>
<keyword evidence="1" id="KW-0472">Membrane</keyword>
<proteinExistence type="predicted"/>
<keyword evidence="1" id="KW-0812">Transmembrane</keyword>
<protein>
    <recommendedName>
        <fullName evidence="6">Pilus assembly protein PilX</fullName>
    </recommendedName>
</protein>
<dbReference type="InterPro" id="IPR025205">
    <property type="entry name" value="PilX/PilW_C"/>
</dbReference>
<dbReference type="InterPro" id="IPR025746">
    <property type="entry name" value="PilX_N_dom"/>
</dbReference>
<keyword evidence="5" id="KW-1185">Reference proteome</keyword>
<evidence type="ECO:0008006" key="6">
    <source>
        <dbReference type="Google" id="ProtNLM"/>
    </source>
</evidence>
<organism evidence="4 5">
    <name type="scientific">Denitromonas iodatirespirans</name>
    <dbReference type="NCBI Taxonomy" id="2795389"/>
    <lineage>
        <taxon>Bacteria</taxon>
        <taxon>Pseudomonadati</taxon>
        <taxon>Pseudomonadota</taxon>
        <taxon>Betaproteobacteria</taxon>
        <taxon>Rhodocyclales</taxon>
        <taxon>Zoogloeaceae</taxon>
        <taxon>Denitromonas</taxon>
    </lineage>
</organism>
<dbReference type="Pfam" id="PF13681">
    <property type="entry name" value="PilX"/>
    <property type="match status" value="1"/>
</dbReference>
<feature type="transmembrane region" description="Helical" evidence="1">
    <location>
        <begin position="12"/>
        <end position="30"/>
    </location>
</feature>
<evidence type="ECO:0000259" key="3">
    <source>
        <dbReference type="Pfam" id="PF14341"/>
    </source>
</evidence>
<reference evidence="5" key="1">
    <citation type="journal article" date="2022" name="ISME J.">
        <title>Genetic and phylogenetic analysis of dissimilatory iodate-reducing bacteria identifies potential niches across the world's oceans.</title>
        <authorList>
            <person name="Reyes-Umana V."/>
            <person name="Henning Z."/>
            <person name="Lee K."/>
            <person name="Barnum T.P."/>
            <person name="Coates J.D."/>
        </authorList>
    </citation>
    <scope>NUCLEOTIDE SEQUENCE [LARGE SCALE GENOMIC DNA]</scope>
    <source>
        <strain evidence="5">IR12</strain>
    </source>
</reference>
<dbReference type="AlphaFoldDB" id="A0A944HFT5"/>
<dbReference type="Pfam" id="PF14341">
    <property type="entry name" value="PilX_N"/>
    <property type="match status" value="1"/>
</dbReference>
<gene>
    <name evidence="4" type="ORF">I8J34_22715</name>
</gene>
<keyword evidence="1" id="KW-1133">Transmembrane helix</keyword>
<comment type="caution">
    <text evidence="4">The sequence shown here is derived from an EMBL/GenBank/DDBJ whole genome shotgun (WGS) entry which is preliminary data.</text>
</comment>
<dbReference type="Proteomes" id="UP000694660">
    <property type="component" value="Unassembled WGS sequence"/>
</dbReference>
<evidence type="ECO:0000259" key="2">
    <source>
        <dbReference type="Pfam" id="PF13681"/>
    </source>
</evidence>
<evidence type="ECO:0000256" key="1">
    <source>
        <dbReference type="SAM" id="Phobius"/>
    </source>
</evidence>
<evidence type="ECO:0000313" key="4">
    <source>
        <dbReference type="EMBL" id="MBT0964001.1"/>
    </source>
</evidence>
<feature type="domain" description="Type 4 fimbrial biogenesis protein PilX N-terminal" evidence="3">
    <location>
        <begin position="9"/>
        <end position="58"/>
    </location>
</feature>
<evidence type="ECO:0000313" key="5">
    <source>
        <dbReference type="Proteomes" id="UP000694660"/>
    </source>
</evidence>
<dbReference type="EMBL" id="JAEKFT010000046">
    <property type="protein sequence ID" value="MBT0964001.1"/>
    <property type="molecule type" value="Genomic_DNA"/>
</dbReference>
<sequence>MQNSRRQVGSVLIVGIIFLLVMTMLGITAMQTTSQEERMAGNMRDRGVAFQAAEIALRAGEKVVFSGPPSSGTGFYDITIDKGAPDETVESNWTNGAWNWTSGLPIVGSTTQTNSAYPLLAEEPKFWIEARLGRPPLEAGQPREIVYFVTARSTGASGGAPVVLQSTARY</sequence>
<dbReference type="RefSeq" id="WP_214363924.1">
    <property type="nucleotide sequence ID" value="NZ_JAEKFT010000046.1"/>
</dbReference>
<feature type="domain" description="PilX/PilW C-terminal" evidence="2">
    <location>
        <begin position="89"/>
        <end position="167"/>
    </location>
</feature>